<evidence type="ECO:0000313" key="8">
    <source>
        <dbReference type="Proteomes" id="UP001370100"/>
    </source>
</evidence>
<dbReference type="Proteomes" id="UP001370100">
    <property type="component" value="Unassembled WGS sequence"/>
</dbReference>
<evidence type="ECO:0000256" key="3">
    <source>
        <dbReference type="SAM" id="Phobius"/>
    </source>
</evidence>
<evidence type="ECO:0000313" key="7">
    <source>
        <dbReference type="EMBL" id="MEJ2889551.1"/>
    </source>
</evidence>
<feature type="signal peptide" evidence="4">
    <location>
        <begin position="1"/>
        <end position="21"/>
    </location>
</feature>
<feature type="domain" description="Peptidoglycan recognition protein family" evidence="6">
    <location>
        <begin position="40"/>
        <end position="189"/>
    </location>
</feature>
<comment type="similarity">
    <text evidence="1">Belongs to the N-acetylmuramoyl-L-alanine amidase 2 family.</text>
</comment>
<feature type="region of interest" description="Disordered" evidence="2">
    <location>
        <begin position="241"/>
        <end position="263"/>
    </location>
</feature>
<dbReference type="SMART" id="SM00701">
    <property type="entry name" value="PGRP"/>
    <property type="match status" value="1"/>
</dbReference>
<dbReference type="EMBL" id="JBBEGL010000007">
    <property type="protein sequence ID" value="MEJ2889551.1"/>
    <property type="molecule type" value="Genomic_DNA"/>
</dbReference>
<evidence type="ECO:0000259" key="6">
    <source>
        <dbReference type="SMART" id="SM00701"/>
    </source>
</evidence>
<keyword evidence="4" id="KW-0732">Signal</keyword>
<dbReference type="InterPro" id="IPR006619">
    <property type="entry name" value="PGRP_domain_met/bac"/>
</dbReference>
<dbReference type="Gene3D" id="3.40.80.10">
    <property type="entry name" value="Peptidoglycan recognition protein-like"/>
    <property type="match status" value="1"/>
</dbReference>
<evidence type="ECO:0000256" key="2">
    <source>
        <dbReference type="SAM" id="MobiDB-lite"/>
    </source>
</evidence>
<dbReference type="EC" id="3.5.1.28" evidence="7"/>
<keyword evidence="8" id="KW-1185">Reference proteome</keyword>
<evidence type="ECO:0000256" key="1">
    <source>
        <dbReference type="ARBA" id="ARBA00007553"/>
    </source>
</evidence>
<dbReference type="GO" id="GO:0008745">
    <property type="term" value="F:N-acetylmuramoyl-L-alanine amidase activity"/>
    <property type="evidence" value="ECO:0007669"/>
    <property type="project" value="UniProtKB-EC"/>
</dbReference>
<accession>A0ABU8NAY9</accession>
<sequence length="291" mass="30113">MPTIDRRQLLIASFAAATATAVGVGASPATARTAPPLQGLGVRPRATWARAAPRGPLLPEPEVRFLLVHHTATANGYAREEVPGLLDGVRRFHTSPDKGWHDVAYNFFVDRFGDVWEGRAGSLLGPVRADATGGNQGYAQLCCFLGDHQREAPAPAAVESMTALLAALADRHAIDTTPGATATFVSRGSNRRPAGETVDIRTIAGHRDVSATECPGDRAYELLDEVLPAAVNARRAAAPVAPAAPAAPLPTSSPALPGPAEDAVPTATTVAGAALGAAAVALGMIALRRRR</sequence>
<organism evidence="7 8">
    <name type="scientific">Actinomycetospora aeridis</name>
    <dbReference type="NCBI Taxonomy" id="3129231"/>
    <lineage>
        <taxon>Bacteria</taxon>
        <taxon>Bacillati</taxon>
        <taxon>Actinomycetota</taxon>
        <taxon>Actinomycetes</taxon>
        <taxon>Pseudonocardiales</taxon>
        <taxon>Pseudonocardiaceae</taxon>
        <taxon>Actinomycetospora</taxon>
    </lineage>
</organism>
<dbReference type="InterPro" id="IPR002502">
    <property type="entry name" value="Amidase_domain"/>
</dbReference>
<protein>
    <submittedName>
        <fullName evidence="7">N-acetylmuramoyl-L-alanine amidase</fullName>
        <ecNumber evidence="7">3.5.1.28</ecNumber>
    </submittedName>
</protein>
<comment type="caution">
    <text evidence="7">The sequence shown here is derived from an EMBL/GenBank/DDBJ whole genome shotgun (WGS) entry which is preliminary data.</text>
</comment>
<dbReference type="RefSeq" id="WP_337717233.1">
    <property type="nucleotide sequence ID" value="NZ_JBBEGL010000007.1"/>
</dbReference>
<evidence type="ECO:0000256" key="4">
    <source>
        <dbReference type="SAM" id="SignalP"/>
    </source>
</evidence>
<gene>
    <name evidence="7" type="ORF">WCD41_24030</name>
</gene>
<dbReference type="PANTHER" id="PTHR11022:SF41">
    <property type="entry name" value="PEPTIDOGLYCAN-RECOGNITION PROTEIN LC-RELATED"/>
    <property type="match status" value="1"/>
</dbReference>
<evidence type="ECO:0000259" key="5">
    <source>
        <dbReference type="SMART" id="SM00644"/>
    </source>
</evidence>
<dbReference type="SMART" id="SM00644">
    <property type="entry name" value="Ami_2"/>
    <property type="match status" value="1"/>
</dbReference>
<feature type="transmembrane region" description="Helical" evidence="3">
    <location>
        <begin position="267"/>
        <end position="287"/>
    </location>
</feature>
<keyword evidence="7" id="KW-0378">Hydrolase</keyword>
<dbReference type="InterPro" id="IPR036505">
    <property type="entry name" value="Amidase/PGRP_sf"/>
</dbReference>
<keyword evidence="3" id="KW-1133">Transmembrane helix</keyword>
<dbReference type="Pfam" id="PF01510">
    <property type="entry name" value="Amidase_2"/>
    <property type="match status" value="1"/>
</dbReference>
<dbReference type="CDD" id="cd06583">
    <property type="entry name" value="PGRP"/>
    <property type="match status" value="1"/>
</dbReference>
<feature type="domain" description="N-acetylmuramoyl-L-alanine amidase" evidence="5">
    <location>
        <begin position="52"/>
        <end position="216"/>
    </location>
</feature>
<dbReference type="PANTHER" id="PTHR11022">
    <property type="entry name" value="PEPTIDOGLYCAN RECOGNITION PROTEIN"/>
    <property type="match status" value="1"/>
</dbReference>
<dbReference type="InterPro" id="IPR006311">
    <property type="entry name" value="TAT_signal"/>
</dbReference>
<dbReference type="InterPro" id="IPR015510">
    <property type="entry name" value="PGRP"/>
</dbReference>
<keyword evidence="3" id="KW-0812">Transmembrane</keyword>
<dbReference type="SUPFAM" id="SSF55846">
    <property type="entry name" value="N-acetylmuramoyl-L-alanine amidase-like"/>
    <property type="match status" value="1"/>
</dbReference>
<name>A0ABU8NAY9_9PSEU</name>
<reference evidence="7 8" key="1">
    <citation type="submission" date="2024-03" db="EMBL/GenBank/DDBJ databases">
        <title>Actinomycetospora sp. OC33-EN06, a novel actinomycete isolated from wild orchid (Aerides multiflora).</title>
        <authorList>
            <person name="Suriyachadkun C."/>
        </authorList>
    </citation>
    <scope>NUCLEOTIDE SEQUENCE [LARGE SCALE GENOMIC DNA]</scope>
    <source>
        <strain evidence="7 8">OC33-EN06</strain>
    </source>
</reference>
<proteinExistence type="inferred from homology"/>
<dbReference type="PROSITE" id="PS51318">
    <property type="entry name" value="TAT"/>
    <property type="match status" value="1"/>
</dbReference>
<keyword evidence="3" id="KW-0472">Membrane</keyword>
<feature type="chain" id="PRO_5046827555" evidence="4">
    <location>
        <begin position="22"/>
        <end position="291"/>
    </location>
</feature>